<keyword evidence="4 6" id="KW-1133">Transmembrane helix</keyword>
<dbReference type="EMBL" id="KB303545">
    <property type="protein sequence ID" value="ELU03029.1"/>
    <property type="molecule type" value="Genomic_DNA"/>
</dbReference>
<keyword evidence="5 6" id="KW-0472">Membrane</keyword>
<comment type="similarity">
    <text evidence="2">Belongs to the TspO/BZRP family.</text>
</comment>
<dbReference type="GO" id="GO:0005741">
    <property type="term" value="C:mitochondrial outer membrane"/>
    <property type="evidence" value="ECO:0007669"/>
    <property type="project" value="TreeGrafter"/>
</dbReference>
<proteinExistence type="inferred from homology"/>
<keyword evidence="3 6" id="KW-0812">Transmembrane</keyword>
<evidence type="ECO:0000256" key="5">
    <source>
        <dbReference type="ARBA" id="ARBA00023136"/>
    </source>
</evidence>
<reference evidence="7 9" key="2">
    <citation type="journal article" date="2013" name="Nature">
        <title>Insights into bilaterian evolution from three spiralian genomes.</title>
        <authorList>
            <person name="Simakov O."/>
            <person name="Marletaz F."/>
            <person name="Cho S.J."/>
            <person name="Edsinger-Gonzales E."/>
            <person name="Havlak P."/>
            <person name="Hellsten U."/>
            <person name="Kuo D.H."/>
            <person name="Larsson T."/>
            <person name="Lv J."/>
            <person name="Arendt D."/>
            <person name="Savage R."/>
            <person name="Osoegawa K."/>
            <person name="de Jong P."/>
            <person name="Grimwood J."/>
            <person name="Chapman J.A."/>
            <person name="Shapiro H."/>
            <person name="Aerts A."/>
            <person name="Otillar R.P."/>
            <person name="Terry A.Y."/>
            <person name="Boore J.L."/>
            <person name="Grigoriev I.V."/>
            <person name="Lindberg D.R."/>
            <person name="Seaver E.C."/>
            <person name="Weisblat D.A."/>
            <person name="Putnam N.H."/>
            <person name="Rokhsar D.S."/>
        </authorList>
    </citation>
    <scope>NUCLEOTIDE SEQUENCE</scope>
    <source>
        <strain evidence="7 9">I ESC-2004</strain>
    </source>
</reference>
<evidence type="ECO:0000256" key="4">
    <source>
        <dbReference type="ARBA" id="ARBA00022989"/>
    </source>
</evidence>
<dbReference type="PANTHER" id="PTHR10057:SF0">
    <property type="entry name" value="TRANSLOCATOR PROTEIN"/>
    <property type="match status" value="1"/>
</dbReference>
<evidence type="ECO:0000256" key="6">
    <source>
        <dbReference type="SAM" id="Phobius"/>
    </source>
</evidence>
<dbReference type="InterPro" id="IPR038330">
    <property type="entry name" value="TspO/MBR-related_sf"/>
</dbReference>
<name>R7UAN6_CAPTE</name>
<evidence type="ECO:0000256" key="2">
    <source>
        <dbReference type="ARBA" id="ARBA00007524"/>
    </source>
</evidence>
<evidence type="ECO:0000313" key="8">
    <source>
        <dbReference type="EnsemblMetazoa" id="CapteP118383"/>
    </source>
</evidence>
<feature type="transmembrane region" description="Helical" evidence="6">
    <location>
        <begin position="57"/>
        <end position="80"/>
    </location>
</feature>
<evidence type="ECO:0000313" key="7">
    <source>
        <dbReference type="EMBL" id="ELU03029.1"/>
    </source>
</evidence>
<dbReference type="Pfam" id="PF03073">
    <property type="entry name" value="TspO_MBR"/>
    <property type="match status" value="1"/>
</dbReference>
<dbReference type="HOGENOM" id="CLU_171217_0_0_1"/>
<reference evidence="9" key="1">
    <citation type="submission" date="2012-12" db="EMBL/GenBank/DDBJ databases">
        <authorList>
            <person name="Hellsten U."/>
            <person name="Grimwood J."/>
            <person name="Chapman J.A."/>
            <person name="Shapiro H."/>
            <person name="Aerts A."/>
            <person name="Otillar R.P."/>
            <person name="Terry A.Y."/>
            <person name="Boore J.L."/>
            <person name="Simakov O."/>
            <person name="Marletaz F."/>
            <person name="Cho S.-J."/>
            <person name="Edsinger-Gonzales E."/>
            <person name="Havlak P."/>
            <person name="Kuo D.-H."/>
            <person name="Larsson T."/>
            <person name="Lv J."/>
            <person name="Arendt D."/>
            <person name="Savage R."/>
            <person name="Osoegawa K."/>
            <person name="de Jong P."/>
            <person name="Lindberg D.R."/>
            <person name="Seaver E.C."/>
            <person name="Weisblat D.A."/>
            <person name="Putnam N.H."/>
            <person name="Grigoriev I.V."/>
            <person name="Rokhsar D.S."/>
        </authorList>
    </citation>
    <scope>NUCLEOTIDE SEQUENCE</scope>
    <source>
        <strain evidence="9">I ESC-2004</strain>
    </source>
</reference>
<evidence type="ECO:0000313" key="9">
    <source>
        <dbReference type="Proteomes" id="UP000014760"/>
    </source>
</evidence>
<comment type="subcellular location">
    <subcellularLocation>
        <location evidence="1">Membrane</location>
        <topology evidence="1">Multi-pass membrane protein</topology>
    </subcellularLocation>
</comment>
<dbReference type="EnsemblMetazoa" id="CapteT118383">
    <property type="protein sequence ID" value="CapteP118383"/>
    <property type="gene ID" value="CapteG118383"/>
</dbReference>
<dbReference type="EMBL" id="AMQN01008613">
    <property type="status" value="NOT_ANNOTATED_CDS"/>
    <property type="molecule type" value="Genomic_DNA"/>
</dbReference>
<reference evidence="8" key="3">
    <citation type="submission" date="2015-06" db="UniProtKB">
        <authorList>
            <consortium name="EnsemblMetazoa"/>
        </authorList>
    </citation>
    <scope>IDENTIFICATION</scope>
</reference>
<keyword evidence="9" id="KW-1185">Reference proteome</keyword>
<sequence length="94" mass="10493">MLLCFIYLAYTNRGGFRGKAKIALGLYRVHLVLSWPWNPIFFGADNFTPFTILMATLWGIAATTARCFFVINTTAGLLMFPYMSSSTIATVIGR</sequence>
<evidence type="ECO:0000256" key="1">
    <source>
        <dbReference type="ARBA" id="ARBA00004141"/>
    </source>
</evidence>
<dbReference type="STRING" id="283909.R7UAN6"/>
<dbReference type="PANTHER" id="PTHR10057">
    <property type="entry name" value="PERIPHERAL-TYPE BENZODIAZEPINE RECEPTOR"/>
    <property type="match status" value="1"/>
</dbReference>
<organism evidence="7">
    <name type="scientific">Capitella teleta</name>
    <name type="common">Polychaete worm</name>
    <dbReference type="NCBI Taxonomy" id="283909"/>
    <lineage>
        <taxon>Eukaryota</taxon>
        <taxon>Metazoa</taxon>
        <taxon>Spiralia</taxon>
        <taxon>Lophotrochozoa</taxon>
        <taxon>Annelida</taxon>
        <taxon>Polychaeta</taxon>
        <taxon>Sedentaria</taxon>
        <taxon>Scolecida</taxon>
        <taxon>Capitellidae</taxon>
        <taxon>Capitella</taxon>
    </lineage>
</organism>
<dbReference type="AlphaFoldDB" id="R7UAN6"/>
<protein>
    <submittedName>
        <fullName evidence="7 8">Uncharacterized protein</fullName>
    </submittedName>
</protein>
<dbReference type="Proteomes" id="UP000014760">
    <property type="component" value="Unassembled WGS sequence"/>
</dbReference>
<accession>R7UAN6</accession>
<dbReference type="InterPro" id="IPR004307">
    <property type="entry name" value="TspO_MBR"/>
</dbReference>
<dbReference type="CDD" id="cd15904">
    <property type="entry name" value="TSPO_MBR"/>
    <property type="match status" value="1"/>
</dbReference>
<dbReference type="GO" id="GO:0033013">
    <property type="term" value="P:tetrapyrrole metabolic process"/>
    <property type="evidence" value="ECO:0007669"/>
    <property type="project" value="UniProtKB-ARBA"/>
</dbReference>
<dbReference type="OMA" id="FHINPTA"/>
<dbReference type="Gene3D" id="1.20.1260.100">
    <property type="entry name" value="TspO/MBR protein"/>
    <property type="match status" value="1"/>
</dbReference>
<evidence type="ECO:0000256" key="3">
    <source>
        <dbReference type="ARBA" id="ARBA00022692"/>
    </source>
</evidence>
<gene>
    <name evidence="7" type="ORF">CAPTEDRAFT_118383</name>
</gene>